<dbReference type="InterPro" id="IPR033130">
    <property type="entry name" value="RNase_T2_His_AS_2"/>
</dbReference>
<dbReference type="InterPro" id="IPR001568">
    <property type="entry name" value="RNase_T2-like"/>
</dbReference>
<comment type="caution">
    <text evidence="4">The sequence shown here is derived from an EMBL/GenBank/DDBJ whole genome shotgun (WGS) entry which is preliminary data.</text>
</comment>
<evidence type="ECO:0000313" key="5">
    <source>
        <dbReference type="Proteomes" id="UP000307874"/>
    </source>
</evidence>
<dbReference type="GO" id="GO:0006401">
    <property type="term" value="P:RNA catabolic process"/>
    <property type="evidence" value="ECO:0007669"/>
    <property type="project" value="UniProtKB-ARBA"/>
</dbReference>
<dbReference type="PANTHER" id="PTHR11240">
    <property type="entry name" value="RIBONUCLEASE T2"/>
    <property type="match status" value="1"/>
</dbReference>
<dbReference type="InterPro" id="IPR018188">
    <property type="entry name" value="RNase_T2_His_AS_1"/>
</dbReference>
<dbReference type="PROSITE" id="PS00531">
    <property type="entry name" value="RNASE_T2_2"/>
    <property type="match status" value="1"/>
</dbReference>
<dbReference type="PANTHER" id="PTHR11240:SF22">
    <property type="entry name" value="RIBONUCLEASE T2"/>
    <property type="match status" value="1"/>
</dbReference>
<dbReference type="OrthoDB" id="4720638at2"/>
<dbReference type="Proteomes" id="UP000307874">
    <property type="component" value="Unassembled WGS sequence"/>
</dbReference>
<name>A0A5C4JNL5_9HYPH</name>
<dbReference type="GO" id="GO:0003723">
    <property type="term" value="F:RNA binding"/>
    <property type="evidence" value="ECO:0007669"/>
    <property type="project" value="InterPro"/>
</dbReference>
<keyword evidence="5" id="KW-1185">Reference proteome</keyword>
<dbReference type="AlphaFoldDB" id="A0A5C4JNL5"/>
<dbReference type="GO" id="GO:0033897">
    <property type="term" value="F:ribonuclease T2 activity"/>
    <property type="evidence" value="ECO:0007669"/>
    <property type="project" value="InterPro"/>
</dbReference>
<comment type="similarity">
    <text evidence="1 2">Belongs to the RNase T2 family.</text>
</comment>
<evidence type="ECO:0000256" key="2">
    <source>
        <dbReference type="RuleBase" id="RU004328"/>
    </source>
</evidence>
<dbReference type="SUPFAM" id="SSF55895">
    <property type="entry name" value="Ribonuclease Rh-like"/>
    <property type="match status" value="1"/>
</dbReference>
<keyword evidence="3" id="KW-0732">Signal</keyword>
<protein>
    <submittedName>
        <fullName evidence="4">Ribonuclease</fullName>
    </submittedName>
</protein>
<evidence type="ECO:0000256" key="3">
    <source>
        <dbReference type="SAM" id="SignalP"/>
    </source>
</evidence>
<evidence type="ECO:0000256" key="1">
    <source>
        <dbReference type="ARBA" id="ARBA00007469"/>
    </source>
</evidence>
<proteinExistence type="inferred from homology"/>
<organism evidence="4 5">
    <name type="scientific">Martelella lutilitoris</name>
    <dbReference type="NCBI Taxonomy" id="2583532"/>
    <lineage>
        <taxon>Bacteria</taxon>
        <taxon>Pseudomonadati</taxon>
        <taxon>Pseudomonadota</taxon>
        <taxon>Alphaproteobacteria</taxon>
        <taxon>Hyphomicrobiales</taxon>
        <taxon>Aurantimonadaceae</taxon>
        <taxon>Martelella</taxon>
    </lineage>
</organism>
<dbReference type="PROSITE" id="PS00530">
    <property type="entry name" value="RNASE_T2_1"/>
    <property type="match status" value="1"/>
</dbReference>
<feature type="signal peptide" evidence="3">
    <location>
        <begin position="1"/>
        <end position="23"/>
    </location>
</feature>
<reference evidence="4 5" key="1">
    <citation type="submission" date="2019-06" db="EMBL/GenBank/DDBJ databases">
        <title>Martelella lutilitoris sp. nov., isolated from a tidal mudflat.</title>
        <authorList>
            <person name="Kim Y.-J."/>
        </authorList>
    </citation>
    <scope>NUCLEOTIDE SEQUENCE [LARGE SCALE GENOMIC DNA]</scope>
    <source>
        <strain evidence="4 5">GH2-6</strain>
    </source>
</reference>
<gene>
    <name evidence="4" type="ORF">FF124_16435</name>
</gene>
<dbReference type="Gene3D" id="3.90.730.10">
    <property type="entry name" value="Ribonuclease T2-like"/>
    <property type="match status" value="1"/>
</dbReference>
<sequence length="241" mass="25974">MPQPVLALFTAVVILAGGSPAAAGRTEALLAVSWQPAFCEARPEKTECRSQTEARFDASRFSLHGLWPMGENYCGVDAKPRKLDEAGDWLALPALDLDAGTRRLLDTVMPGTQSGLQRHEWIKHGTCSGMDAERYYARSIALMEDLNMSAVADLFAENLGQYVSSEAIMHAFDEAFGRGAARRVKMKCRTDDDGRLLITELTIGLGGDYADNRSLGELIQSAGGTSFGCAGGIVDRAGLDR</sequence>
<dbReference type="Pfam" id="PF00445">
    <property type="entry name" value="Ribonuclease_T2"/>
    <property type="match status" value="1"/>
</dbReference>
<feature type="chain" id="PRO_5022883563" evidence="3">
    <location>
        <begin position="24"/>
        <end position="241"/>
    </location>
</feature>
<accession>A0A5C4JNL5</accession>
<dbReference type="InterPro" id="IPR036430">
    <property type="entry name" value="RNase_T2-like_sf"/>
</dbReference>
<evidence type="ECO:0000313" key="4">
    <source>
        <dbReference type="EMBL" id="TNB46772.1"/>
    </source>
</evidence>
<dbReference type="EMBL" id="VCLB01000009">
    <property type="protein sequence ID" value="TNB46772.1"/>
    <property type="molecule type" value="Genomic_DNA"/>
</dbReference>